<dbReference type="Proteomes" id="UP000663891">
    <property type="component" value="Unassembled WGS sequence"/>
</dbReference>
<reference evidence="2" key="1">
    <citation type="submission" date="2021-02" db="EMBL/GenBank/DDBJ databases">
        <authorList>
            <person name="Nowell W R."/>
        </authorList>
    </citation>
    <scope>NUCLEOTIDE SEQUENCE</scope>
</reference>
<dbReference type="EMBL" id="CAJNON010000060">
    <property type="protein sequence ID" value="CAF0893437.1"/>
    <property type="molecule type" value="Genomic_DNA"/>
</dbReference>
<protein>
    <submittedName>
        <fullName evidence="2">Uncharacterized protein</fullName>
    </submittedName>
</protein>
<accession>A0A813THL6</accession>
<evidence type="ECO:0000313" key="4">
    <source>
        <dbReference type="Proteomes" id="UP000663860"/>
    </source>
</evidence>
<sequence>MAEGHRFLIFSFIAIAFFLIISRCNSYPVFNELAIPPRSTKGFPRNDVNRYVNRMKQYYETMAHLRYWRRDINESDEDDDENLHAMLRQYKNLNSKR</sequence>
<dbReference type="Proteomes" id="UP000663860">
    <property type="component" value="Unassembled WGS sequence"/>
</dbReference>
<dbReference type="OrthoDB" id="10041790at2759"/>
<comment type="caution">
    <text evidence="2">The sequence shown here is derived from an EMBL/GenBank/DDBJ whole genome shotgun (WGS) entry which is preliminary data.</text>
</comment>
<dbReference type="EMBL" id="CAJNOE010000049">
    <property type="protein sequence ID" value="CAF0812744.1"/>
    <property type="molecule type" value="Genomic_DNA"/>
</dbReference>
<feature type="chain" id="PRO_5036223059" evidence="1">
    <location>
        <begin position="27"/>
        <end position="97"/>
    </location>
</feature>
<proteinExistence type="predicted"/>
<evidence type="ECO:0000256" key="1">
    <source>
        <dbReference type="SAM" id="SignalP"/>
    </source>
</evidence>
<evidence type="ECO:0000313" key="3">
    <source>
        <dbReference type="EMBL" id="CAF0893437.1"/>
    </source>
</evidence>
<name>A0A813THL6_9BILA</name>
<feature type="signal peptide" evidence="1">
    <location>
        <begin position="1"/>
        <end position="26"/>
    </location>
</feature>
<organism evidence="2 4">
    <name type="scientific">Adineta steineri</name>
    <dbReference type="NCBI Taxonomy" id="433720"/>
    <lineage>
        <taxon>Eukaryota</taxon>
        <taxon>Metazoa</taxon>
        <taxon>Spiralia</taxon>
        <taxon>Gnathifera</taxon>
        <taxon>Rotifera</taxon>
        <taxon>Eurotatoria</taxon>
        <taxon>Bdelloidea</taxon>
        <taxon>Adinetida</taxon>
        <taxon>Adinetidae</taxon>
        <taxon>Adineta</taxon>
    </lineage>
</organism>
<evidence type="ECO:0000313" key="2">
    <source>
        <dbReference type="EMBL" id="CAF0812744.1"/>
    </source>
</evidence>
<dbReference type="AlphaFoldDB" id="A0A813THL6"/>
<keyword evidence="1" id="KW-0732">Signal</keyword>
<gene>
    <name evidence="2" type="ORF">IZO911_LOCUS7557</name>
    <name evidence="3" type="ORF">VCS650_LOCUS8905</name>
</gene>